<dbReference type="AlphaFoldDB" id="A0A1W6K1G6"/>
<sequence length="386" mass="44712">MISEKLLSDAKFYDKLVGIFVTTEYCNGCDDLFEKIQKLPISRRYYLYKVDGIEHIEYLNRITRGYIPTLTIISPKLKILGIIEAFDIKFIEDKLRQITEAYYKGYEGQDLPELIPDPSTPDKSELVYNVISQILDGYQADYRMIELYKFISKLKPEYKKAEKLIKFLNGEAEYLISGKMQNPTSQNYTNIIAFDVEYGLSKIDNLLELINENGEVYRSIKKDNKGLLIDEASAGNALISEYEKTSNDKYISIVNKIYEYIIKNLSHEKGFRDSPVRDEITKITFLEPLANSEVAIFFSRYYGITENKEALDNYKKAIACAYAGSNDPKVLARIAIAMIKSEDLIKTNSKPPYDDLRLEYSPKVNCKYYKDEKCFENIDEIKFLDF</sequence>
<protein>
    <recommendedName>
        <fullName evidence="3">Thioredoxin</fullName>
    </recommendedName>
</protein>
<dbReference type="InterPro" id="IPR008928">
    <property type="entry name" value="6-hairpin_glycosidase_sf"/>
</dbReference>
<dbReference type="RefSeq" id="WP_148692127.1">
    <property type="nucleotide sequence ID" value="NZ_CP020477.1"/>
</dbReference>
<name>A0A1W6K1G6_9CREN</name>
<dbReference type="SUPFAM" id="SSF48208">
    <property type="entry name" value="Six-hairpin glycosidases"/>
    <property type="match status" value="1"/>
</dbReference>
<accession>A0A1W6K1G6</accession>
<dbReference type="GeneID" id="41591278"/>
<dbReference type="EMBL" id="CP020477">
    <property type="protein sequence ID" value="ARM76337.1"/>
    <property type="molecule type" value="Genomic_DNA"/>
</dbReference>
<evidence type="ECO:0000313" key="2">
    <source>
        <dbReference type="Proteomes" id="UP000193404"/>
    </source>
</evidence>
<gene>
    <name evidence="1" type="ORF">B6F84_10095</name>
</gene>
<dbReference type="KEGG" id="aman:B6F84_10095"/>
<proteinExistence type="predicted"/>
<evidence type="ECO:0000313" key="1">
    <source>
        <dbReference type="EMBL" id="ARM76337.1"/>
    </source>
</evidence>
<evidence type="ECO:0008006" key="3">
    <source>
        <dbReference type="Google" id="ProtNLM"/>
    </source>
</evidence>
<dbReference type="Proteomes" id="UP000193404">
    <property type="component" value="Chromosome"/>
</dbReference>
<organism evidence="1 2">
    <name type="scientific">Acidianus manzaensis</name>
    <dbReference type="NCBI Taxonomy" id="282676"/>
    <lineage>
        <taxon>Archaea</taxon>
        <taxon>Thermoproteota</taxon>
        <taxon>Thermoprotei</taxon>
        <taxon>Sulfolobales</taxon>
        <taxon>Sulfolobaceae</taxon>
        <taxon>Acidianus</taxon>
    </lineage>
</organism>
<reference evidence="1 2" key="1">
    <citation type="submission" date="2017-03" db="EMBL/GenBank/DDBJ databases">
        <title>Sulfur activation and transportation mechanism of thermophilic Archaea Acidianus manzaensis YN-25.</title>
        <authorList>
            <person name="Ma Y."/>
            <person name="Yang Y."/>
            <person name="Xia J."/>
        </authorList>
    </citation>
    <scope>NUCLEOTIDE SEQUENCE [LARGE SCALE GENOMIC DNA]</scope>
    <source>
        <strain evidence="1 2">YN-25</strain>
    </source>
</reference>
<dbReference type="OrthoDB" id="36828at2157"/>
<dbReference type="STRING" id="282676.B6F84_10095"/>
<keyword evidence="2" id="KW-1185">Reference proteome</keyword>
<dbReference type="GO" id="GO:0005975">
    <property type="term" value="P:carbohydrate metabolic process"/>
    <property type="evidence" value="ECO:0007669"/>
    <property type="project" value="InterPro"/>
</dbReference>